<reference evidence="2" key="1">
    <citation type="submission" date="2019-11" db="EMBL/GenBank/DDBJ databases">
        <title>Complete genome sequence of Corynebacterium kalinowskii 1959, a novel Corynebacterium species isolated from soil of a small paddock in Vilsendorf, Germany.</title>
        <authorList>
            <person name="Schaffert L."/>
            <person name="Ruwe M."/>
            <person name="Milse J."/>
            <person name="Hanuschka K."/>
            <person name="Ortseifen V."/>
            <person name="Droste J."/>
            <person name="Brandt D."/>
            <person name="Schlueter L."/>
            <person name="Kutter Y."/>
            <person name="Vinke S."/>
            <person name="Viehoefer P."/>
            <person name="Jacob L."/>
            <person name="Luebke N.-C."/>
            <person name="Schulte-Berndt E."/>
            <person name="Hain C."/>
            <person name="Linder M."/>
            <person name="Schmidt P."/>
            <person name="Wollenschlaeger L."/>
            <person name="Luttermann T."/>
            <person name="Thieme E."/>
            <person name="Hassa J."/>
            <person name="Haak M."/>
            <person name="Wittchen M."/>
            <person name="Mentz A."/>
            <person name="Persicke M."/>
            <person name="Busche T."/>
            <person name="Ruckert C."/>
        </authorList>
    </citation>
    <scope>NUCLEOTIDE SEQUENCE [LARGE SCALE GENOMIC DNA]</scope>
    <source>
        <strain evidence="2">1959</strain>
    </source>
</reference>
<name>A0A6B8VS05_9CORY</name>
<dbReference type="RefSeq" id="WP_156191929.1">
    <property type="nucleotide sequence ID" value="NZ_CP046452.1"/>
</dbReference>
<accession>A0A6B8VS05</accession>
<gene>
    <name evidence="1" type="ORF">CKALI_03265</name>
</gene>
<dbReference type="EMBL" id="CP046452">
    <property type="protein sequence ID" value="QGU01536.1"/>
    <property type="molecule type" value="Genomic_DNA"/>
</dbReference>
<proteinExistence type="predicted"/>
<evidence type="ECO:0000313" key="2">
    <source>
        <dbReference type="Proteomes" id="UP000427071"/>
    </source>
</evidence>
<dbReference type="KEGG" id="ckw:CKALI_03265"/>
<protein>
    <submittedName>
        <fullName evidence="1">Uncharacterized protein</fullName>
    </submittedName>
</protein>
<keyword evidence="2" id="KW-1185">Reference proteome</keyword>
<organism evidence="1 2">
    <name type="scientific">Corynebacterium kalinowskii</name>
    <dbReference type="NCBI Taxonomy" id="2675216"/>
    <lineage>
        <taxon>Bacteria</taxon>
        <taxon>Bacillati</taxon>
        <taxon>Actinomycetota</taxon>
        <taxon>Actinomycetes</taxon>
        <taxon>Mycobacteriales</taxon>
        <taxon>Corynebacteriaceae</taxon>
        <taxon>Corynebacterium</taxon>
    </lineage>
</organism>
<sequence>MTVTIQPAVSLDEAKAVWQSVELGDKWELVHHEYVGITFQVVKRRALSSANDGESIGIIQVLVDPVTQHVTTCDQWDQPDTDTGAAVNEDLVYRARQIIAPVVMRKLKLLTTFDLVVKSYEPSVLKPNWLVSNWRRQGLVDGLTGQVAVRALSHP</sequence>
<evidence type="ECO:0000313" key="1">
    <source>
        <dbReference type="EMBL" id="QGU01536.1"/>
    </source>
</evidence>
<dbReference type="Proteomes" id="UP000427071">
    <property type="component" value="Chromosome"/>
</dbReference>
<dbReference type="AlphaFoldDB" id="A0A6B8VS05"/>